<keyword evidence="3" id="KW-1185">Reference proteome</keyword>
<dbReference type="eggNOG" id="ENOG502SP7X">
    <property type="taxonomic scope" value="Eukaryota"/>
</dbReference>
<dbReference type="AlphaFoldDB" id="A0A0D3AD08"/>
<sequence>MAPRNPYSQNSGYVGLLHNVQNNNVKENFPYESFPSSVDIGASEMPPFSSQQSEAPSQPQDTPVERMVRRKWTLGDDEVLISAWLNTSKDVVVGNDQKSKTFWKRVDEYFATTLHENIENVHCKQRWHRINDQTNKFCAAFAAAERQITSGQSENDVLKVAHEIFYSDQGHKFTLEHAWCVLRYEQKWISLNTPKTAGSKGKGGEVSSQPSCEHVGEVSSQSSMRPEGIKAAKASRNGSKGKAIEDYKSLLELKMEDLARKEKLSKLAILDTLLTKKDPLSESEETVKNKLLAELF</sequence>
<dbReference type="PANTHER" id="PTHR45023:SF4">
    <property type="entry name" value="GLYCINE-RICH PROTEIN-RELATED"/>
    <property type="match status" value="1"/>
</dbReference>
<name>A0A0D3AD08_BRAOL</name>
<evidence type="ECO:0000313" key="3">
    <source>
        <dbReference type="Proteomes" id="UP000032141"/>
    </source>
</evidence>
<accession>A0A0D3AD08</accession>
<reference evidence="2" key="2">
    <citation type="submission" date="2015-03" db="UniProtKB">
        <authorList>
            <consortium name="EnsemblPlants"/>
        </authorList>
    </citation>
    <scope>IDENTIFICATION</scope>
</reference>
<dbReference type="EnsemblPlants" id="Bo1g123060.1">
    <property type="protein sequence ID" value="Bo1g123060.1"/>
    <property type="gene ID" value="Bo1g123060"/>
</dbReference>
<evidence type="ECO:0000313" key="2">
    <source>
        <dbReference type="EnsemblPlants" id="Bo1g123060.1"/>
    </source>
</evidence>
<dbReference type="PANTHER" id="PTHR45023">
    <property type="match status" value="1"/>
</dbReference>
<evidence type="ECO:0000256" key="1">
    <source>
        <dbReference type="SAM" id="MobiDB-lite"/>
    </source>
</evidence>
<feature type="compositionally biased region" description="Low complexity" evidence="1">
    <location>
        <begin position="46"/>
        <end position="60"/>
    </location>
</feature>
<feature type="region of interest" description="Disordered" evidence="1">
    <location>
        <begin position="194"/>
        <end position="236"/>
    </location>
</feature>
<protein>
    <submittedName>
        <fullName evidence="2">Uncharacterized protein</fullName>
    </submittedName>
</protein>
<proteinExistence type="predicted"/>
<reference evidence="2 3" key="1">
    <citation type="journal article" date="2014" name="Genome Biol.">
        <title>Transcriptome and methylome profiling reveals relics of genome dominance in the mesopolyploid Brassica oleracea.</title>
        <authorList>
            <person name="Parkin I.A."/>
            <person name="Koh C."/>
            <person name="Tang H."/>
            <person name="Robinson S.J."/>
            <person name="Kagale S."/>
            <person name="Clarke W.E."/>
            <person name="Town C.D."/>
            <person name="Nixon J."/>
            <person name="Krishnakumar V."/>
            <person name="Bidwell S.L."/>
            <person name="Denoeud F."/>
            <person name="Belcram H."/>
            <person name="Links M.G."/>
            <person name="Just J."/>
            <person name="Clarke C."/>
            <person name="Bender T."/>
            <person name="Huebert T."/>
            <person name="Mason A.S."/>
            <person name="Pires J.C."/>
            <person name="Barker G."/>
            <person name="Moore J."/>
            <person name="Walley P.G."/>
            <person name="Manoli S."/>
            <person name="Batley J."/>
            <person name="Edwards D."/>
            <person name="Nelson M.N."/>
            <person name="Wang X."/>
            <person name="Paterson A.H."/>
            <person name="King G."/>
            <person name="Bancroft I."/>
            <person name="Chalhoub B."/>
            <person name="Sharpe A.G."/>
        </authorList>
    </citation>
    <scope>NUCLEOTIDE SEQUENCE</scope>
    <source>
        <strain evidence="2 3">cv. TO1000</strain>
    </source>
</reference>
<feature type="region of interest" description="Disordered" evidence="1">
    <location>
        <begin position="36"/>
        <end position="65"/>
    </location>
</feature>
<dbReference type="Proteomes" id="UP000032141">
    <property type="component" value="Chromosome C1"/>
</dbReference>
<dbReference type="Gramene" id="Bo1g123060.1">
    <property type="protein sequence ID" value="Bo1g123060.1"/>
    <property type="gene ID" value="Bo1g123060"/>
</dbReference>
<organism evidence="2 3">
    <name type="scientific">Brassica oleracea var. oleracea</name>
    <dbReference type="NCBI Taxonomy" id="109376"/>
    <lineage>
        <taxon>Eukaryota</taxon>
        <taxon>Viridiplantae</taxon>
        <taxon>Streptophyta</taxon>
        <taxon>Embryophyta</taxon>
        <taxon>Tracheophyta</taxon>
        <taxon>Spermatophyta</taxon>
        <taxon>Magnoliopsida</taxon>
        <taxon>eudicotyledons</taxon>
        <taxon>Gunneridae</taxon>
        <taxon>Pentapetalae</taxon>
        <taxon>rosids</taxon>
        <taxon>malvids</taxon>
        <taxon>Brassicales</taxon>
        <taxon>Brassicaceae</taxon>
        <taxon>Brassiceae</taxon>
        <taxon>Brassica</taxon>
    </lineage>
</organism>
<dbReference type="HOGENOM" id="CLU_012390_0_0_1"/>